<reference evidence="12 13" key="1">
    <citation type="submission" date="2020-08" db="EMBL/GenBank/DDBJ databases">
        <title>Genomic Encyclopedia of Type Strains, Phase IV (KMG-IV): sequencing the most valuable type-strain genomes for metagenomic binning, comparative biology and taxonomic classification.</title>
        <authorList>
            <person name="Goeker M."/>
        </authorList>
    </citation>
    <scope>NUCLEOTIDE SEQUENCE [LARGE SCALE GENOMIC DNA]</scope>
    <source>
        <strain evidence="12 13">DSM 24696</strain>
    </source>
</reference>
<protein>
    <submittedName>
        <fullName evidence="12">ATP-binding cassette subfamily C protein CydC</fullName>
    </submittedName>
</protein>
<evidence type="ECO:0000256" key="1">
    <source>
        <dbReference type="ARBA" id="ARBA00004651"/>
    </source>
</evidence>
<dbReference type="RefSeq" id="WP_184663839.1">
    <property type="nucleotide sequence ID" value="NZ_JACHHB010000006.1"/>
</dbReference>
<dbReference type="InterPro" id="IPR011527">
    <property type="entry name" value="ABC1_TM_dom"/>
</dbReference>
<dbReference type="InterPro" id="IPR014223">
    <property type="entry name" value="ABC_CydC/D"/>
</dbReference>
<dbReference type="InterPro" id="IPR036640">
    <property type="entry name" value="ABC1_TM_sf"/>
</dbReference>
<feature type="transmembrane region" description="Helical" evidence="9">
    <location>
        <begin position="250"/>
        <end position="268"/>
    </location>
</feature>
<dbReference type="InterPro" id="IPR017871">
    <property type="entry name" value="ABC_transporter-like_CS"/>
</dbReference>
<feature type="transmembrane region" description="Helical" evidence="9">
    <location>
        <begin position="50"/>
        <end position="68"/>
    </location>
</feature>
<dbReference type="GO" id="GO:0005886">
    <property type="term" value="C:plasma membrane"/>
    <property type="evidence" value="ECO:0007669"/>
    <property type="project" value="UniProtKB-SubCell"/>
</dbReference>
<feature type="transmembrane region" description="Helical" evidence="9">
    <location>
        <begin position="133"/>
        <end position="154"/>
    </location>
</feature>
<dbReference type="SUPFAM" id="SSF52540">
    <property type="entry name" value="P-loop containing nucleoside triphosphate hydrolases"/>
    <property type="match status" value="1"/>
</dbReference>
<dbReference type="InterPro" id="IPR027417">
    <property type="entry name" value="P-loop_NTPase"/>
</dbReference>
<keyword evidence="6 12" id="KW-0067">ATP-binding</keyword>
<evidence type="ECO:0000256" key="8">
    <source>
        <dbReference type="ARBA" id="ARBA00023136"/>
    </source>
</evidence>
<evidence type="ECO:0000256" key="4">
    <source>
        <dbReference type="ARBA" id="ARBA00022692"/>
    </source>
</evidence>
<proteinExistence type="predicted"/>
<evidence type="ECO:0000259" key="10">
    <source>
        <dbReference type="PROSITE" id="PS50893"/>
    </source>
</evidence>
<dbReference type="CDD" id="cd03228">
    <property type="entry name" value="ABCC_MRP_Like"/>
    <property type="match status" value="1"/>
</dbReference>
<dbReference type="Gene3D" id="1.20.1560.10">
    <property type="entry name" value="ABC transporter type 1, transmembrane domain"/>
    <property type="match status" value="1"/>
</dbReference>
<dbReference type="InterPro" id="IPR003439">
    <property type="entry name" value="ABC_transporter-like_ATP-bd"/>
</dbReference>
<dbReference type="PROSITE" id="PS00211">
    <property type="entry name" value="ABC_TRANSPORTER_1"/>
    <property type="match status" value="1"/>
</dbReference>
<sequence>MKAVMQVTRLIMIEKKNVFLAIVFGFLAAIASVGLLAASGYLISKSALQPPLYTLTATIIAVRFFGLLRAGSRYGERYFSHQATFTMLSHLRTYFYERIEPHAPGIFQKYRSGDLLSRVVGDVESLQYLFLRVVYPPIVMLIVFFSTILFTYFYSLYSALLLFIGFILTGFVIPAWFAVRERYVDANVREKRGDLSAEATELLYGFRDLKIHRQLEKREDEMSRASMDYINEQEKETIHQSYSETINSQIAFLITWFVLLVGAFSVESGQLDGVFLAMLVLISLTVFESATPMASFPSNYESSRHAAERLYTVTAESTPEEPPPHEDAFFMENIEISGHGITFRFPDQPRPVLKGVDFHLPVGSKTAIVGPSGSGKSTLLQMLMKMYPIQEGECSINGSPLNEINKEQLWEHTRIVLQHNHFFYGTIRDNLQIAGSDLADERLAEVLEQVKLDGFSLDDPVYEKGENLSGGEKQRLAIGRAVLKNGSLWLLDEPTSSLDAVTESEIHQLILHHSQDDTLVLVSHQLKGLEWMDQIIVMDGGEIVESGSFETLMAKKGYFYEMKQIEREVLA</sequence>
<keyword evidence="3" id="KW-1003">Cell membrane</keyword>
<evidence type="ECO:0000256" key="7">
    <source>
        <dbReference type="ARBA" id="ARBA00022989"/>
    </source>
</evidence>
<dbReference type="EMBL" id="JACHHB010000006">
    <property type="protein sequence ID" value="MBB5173388.1"/>
    <property type="molecule type" value="Genomic_DNA"/>
</dbReference>
<dbReference type="GO" id="GO:0045454">
    <property type="term" value="P:cell redox homeostasis"/>
    <property type="evidence" value="ECO:0007669"/>
    <property type="project" value="InterPro"/>
</dbReference>
<feature type="domain" description="ABC transmembrane type-1" evidence="11">
    <location>
        <begin position="19"/>
        <end position="302"/>
    </location>
</feature>
<evidence type="ECO:0000313" key="13">
    <source>
        <dbReference type="Proteomes" id="UP000551878"/>
    </source>
</evidence>
<dbReference type="Proteomes" id="UP000551878">
    <property type="component" value="Unassembled WGS sequence"/>
</dbReference>
<dbReference type="FunFam" id="3.40.50.300:FF:000854">
    <property type="entry name" value="Multidrug ABC transporter ATP-binding protein"/>
    <property type="match status" value="1"/>
</dbReference>
<keyword evidence="7 9" id="KW-1133">Transmembrane helix</keyword>
<evidence type="ECO:0000256" key="2">
    <source>
        <dbReference type="ARBA" id="ARBA00022448"/>
    </source>
</evidence>
<dbReference type="PROSITE" id="PS50893">
    <property type="entry name" value="ABC_TRANSPORTER_2"/>
    <property type="match status" value="1"/>
</dbReference>
<accession>A0A840QPW8</accession>
<evidence type="ECO:0000256" key="6">
    <source>
        <dbReference type="ARBA" id="ARBA00022840"/>
    </source>
</evidence>
<dbReference type="AlphaFoldDB" id="A0A840QPW8"/>
<comment type="caution">
    <text evidence="12">The sequence shown here is derived from an EMBL/GenBank/DDBJ whole genome shotgun (WGS) entry which is preliminary data.</text>
</comment>
<dbReference type="Gene3D" id="3.40.50.300">
    <property type="entry name" value="P-loop containing nucleotide triphosphate hydrolases"/>
    <property type="match status" value="1"/>
</dbReference>
<evidence type="ECO:0000259" key="11">
    <source>
        <dbReference type="PROSITE" id="PS50929"/>
    </source>
</evidence>
<evidence type="ECO:0000256" key="3">
    <source>
        <dbReference type="ARBA" id="ARBA00022475"/>
    </source>
</evidence>
<dbReference type="InterPro" id="IPR003593">
    <property type="entry name" value="AAA+_ATPase"/>
</dbReference>
<dbReference type="GO" id="GO:0005524">
    <property type="term" value="F:ATP binding"/>
    <property type="evidence" value="ECO:0007669"/>
    <property type="project" value="UniProtKB-KW"/>
</dbReference>
<dbReference type="NCBIfam" id="TIGR02868">
    <property type="entry name" value="CydC"/>
    <property type="match status" value="1"/>
</dbReference>
<dbReference type="CDD" id="cd18585">
    <property type="entry name" value="ABC_6TM_CydC"/>
    <property type="match status" value="1"/>
</dbReference>
<feature type="domain" description="ABC transporter" evidence="10">
    <location>
        <begin position="336"/>
        <end position="565"/>
    </location>
</feature>
<dbReference type="PROSITE" id="PS50929">
    <property type="entry name" value="ABC_TM1F"/>
    <property type="match status" value="1"/>
</dbReference>
<dbReference type="Pfam" id="PF00005">
    <property type="entry name" value="ABC_tran"/>
    <property type="match status" value="1"/>
</dbReference>
<keyword evidence="2" id="KW-0813">Transport</keyword>
<dbReference type="GO" id="GO:0016887">
    <property type="term" value="F:ATP hydrolysis activity"/>
    <property type="evidence" value="ECO:0007669"/>
    <property type="project" value="InterPro"/>
</dbReference>
<dbReference type="PANTHER" id="PTHR43394:SF1">
    <property type="entry name" value="ATP-BINDING CASSETTE SUB-FAMILY B MEMBER 10, MITOCHONDRIAL"/>
    <property type="match status" value="1"/>
</dbReference>
<evidence type="ECO:0000256" key="9">
    <source>
        <dbReference type="SAM" id="Phobius"/>
    </source>
</evidence>
<evidence type="ECO:0000256" key="5">
    <source>
        <dbReference type="ARBA" id="ARBA00022741"/>
    </source>
</evidence>
<comment type="subcellular location">
    <subcellularLocation>
        <location evidence="1">Cell membrane</location>
        <topology evidence="1">Multi-pass membrane protein</topology>
    </subcellularLocation>
</comment>
<dbReference type="Pfam" id="PF00664">
    <property type="entry name" value="ABC_membrane"/>
    <property type="match status" value="1"/>
</dbReference>
<keyword evidence="4 9" id="KW-0812">Transmembrane</keyword>
<organism evidence="12 13">
    <name type="scientific">Texcoconibacillus texcoconensis</name>
    <dbReference type="NCBI Taxonomy" id="1095777"/>
    <lineage>
        <taxon>Bacteria</taxon>
        <taxon>Bacillati</taxon>
        <taxon>Bacillota</taxon>
        <taxon>Bacilli</taxon>
        <taxon>Bacillales</taxon>
        <taxon>Bacillaceae</taxon>
        <taxon>Texcoconibacillus</taxon>
    </lineage>
</organism>
<keyword evidence="8 9" id="KW-0472">Membrane</keyword>
<dbReference type="GO" id="GO:0034775">
    <property type="term" value="P:glutathione transmembrane transport"/>
    <property type="evidence" value="ECO:0007669"/>
    <property type="project" value="InterPro"/>
</dbReference>
<dbReference type="SMART" id="SM00382">
    <property type="entry name" value="AAA"/>
    <property type="match status" value="1"/>
</dbReference>
<feature type="transmembrane region" description="Helical" evidence="9">
    <location>
        <begin position="20"/>
        <end position="44"/>
    </location>
</feature>
<dbReference type="GO" id="GO:0015421">
    <property type="term" value="F:ABC-type oligopeptide transporter activity"/>
    <property type="evidence" value="ECO:0007669"/>
    <property type="project" value="TreeGrafter"/>
</dbReference>
<gene>
    <name evidence="12" type="ORF">HNQ41_001575</name>
</gene>
<keyword evidence="13" id="KW-1185">Reference proteome</keyword>
<evidence type="ECO:0000313" key="12">
    <source>
        <dbReference type="EMBL" id="MBB5173388.1"/>
    </source>
</evidence>
<dbReference type="InterPro" id="IPR039421">
    <property type="entry name" value="Type_1_exporter"/>
</dbReference>
<name>A0A840QPW8_9BACI</name>
<dbReference type="SUPFAM" id="SSF90123">
    <property type="entry name" value="ABC transporter transmembrane region"/>
    <property type="match status" value="1"/>
</dbReference>
<dbReference type="PANTHER" id="PTHR43394">
    <property type="entry name" value="ATP-DEPENDENT PERMEASE MDL1, MITOCHONDRIAL"/>
    <property type="match status" value="1"/>
</dbReference>
<feature type="transmembrane region" description="Helical" evidence="9">
    <location>
        <begin position="160"/>
        <end position="179"/>
    </location>
</feature>
<keyword evidence="5" id="KW-0547">Nucleotide-binding</keyword>